<dbReference type="SUPFAM" id="SSF56059">
    <property type="entry name" value="Glutathione synthetase ATP-binding domain-like"/>
    <property type="match status" value="1"/>
</dbReference>
<gene>
    <name evidence="1" type="ORF">SAMN05421672_11568</name>
</gene>
<evidence type="ECO:0000313" key="2">
    <source>
        <dbReference type="Proteomes" id="UP000186079"/>
    </source>
</evidence>
<name>A0A1N6YHE1_9PSED</name>
<dbReference type="Proteomes" id="UP000186079">
    <property type="component" value="Unassembled WGS sequence"/>
</dbReference>
<dbReference type="EMBL" id="FTMC01000015">
    <property type="protein sequence ID" value="SIR14032.1"/>
    <property type="molecule type" value="Genomic_DNA"/>
</dbReference>
<protein>
    <submittedName>
        <fullName evidence="1">TupA-like ATPgrasp</fullName>
    </submittedName>
</protein>
<dbReference type="AlphaFoldDB" id="A0A1N6YHE1"/>
<reference evidence="1 2" key="1">
    <citation type="submission" date="2017-01" db="EMBL/GenBank/DDBJ databases">
        <authorList>
            <person name="Mah S.A."/>
            <person name="Swanson W.J."/>
            <person name="Moy G.W."/>
            <person name="Vacquier V.D."/>
        </authorList>
    </citation>
    <scope>NUCLEOTIDE SEQUENCE [LARGE SCALE GENOMIC DNA]</scope>
    <source>
        <strain evidence="1 2">ATCC 29606</strain>
    </source>
</reference>
<proteinExistence type="predicted"/>
<sequence>MMGRLLNRLIEHSPDCIFYRARYWQHHGRLCDFQNPRYFSEKIFHRMRYPHPAYSYLADKFAVRNYLAATVGEQYLVPVYLVCEDVCAETFEGLPTAFVMKANHSAGQVKIVHCKDQENPETLARLARHWLASDFSTRYREKHYRDIKPAILFEQPLLTDGQPPDDYKFNVFNPGDGAEPFVFIQHIHGRLANPTQGLYLEDWSVASFLRRGKNASAEPVARPPWLEEMLRIAKHLAAPFGYLRVDFYIHQGRVYIGELTFTPAAGSYRFEPAEWDEWLGRQFGWPEKPRLPPLHQGTALRDECSCECRIKISP</sequence>
<accession>A0A1N6YHE1</accession>
<dbReference type="InterPro" id="IPR029465">
    <property type="entry name" value="ATPgrasp_TupA"/>
</dbReference>
<organism evidence="1 2">
    <name type="scientific">Pseudomonas flexibilis</name>
    <dbReference type="NCBI Taxonomy" id="706570"/>
    <lineage>
        <taxon>Bacteria</taxon>
        <taxon>Pseudomonadati</taxon>
        <taxon>Pseudomonadota</taxon>
        <taxon>Gammaproteobacteria</taxon>
        <taxon>Pseudomonadales</taxon>
        <taxon>Pseudomonadaceae</taxon>
        <taxon>Pseudomonas</taxon>
    </lineage>
</organism>
<evidence type="ECO:0000313" key="1">
    <source>
        <dbReference type="EMBL" id="SIR14032.1"/>
    </source>
</evidence>
<dbReference type="Pfam" id="PF14305">
    <property type="entry name" value="ATPgrasp_TupA"/>
    <property type="match status" value="1"/>
</dbReference>